<organism evidence="2 3">
    <name type="scientific">Cryptosporangium phraense</name>
    <dbReference type="NCBI Taxonomy" id="2593070"/>
    <lineage>
        <taxon>Bacteria</taxon>
        <taxon>Bacillati</taxon>
        <taxon>Actinomycetota</taxon>
        <taxon>Actinomycetes</taxon>
        <taxon>Cryptosporangiales</taxon>
        <taxon>Cryptosporangiaceae</taxon>
        <taxon>Cryptosporangium</taxon>
    </lineage>
</organism>
<name>A0A545ANI7_9ACTN</name>
<feature type="region of interest" description="Disordered" evidence="1">
    <location>
        <begin position="25"/>
        <end position="179"/>
    </location>
</feature>
<protein>
    <submittedName>
        <fullName evidence="2">Uncharacterized protein</fullName>
    </submittedName>
</protein>
<evidence type="ECO:0000256" key="1">
    <source>
        <dbReference type="SAM" id="MobiDB-lite"/>
    </source>
</evidence>
<sequence length="179" mass="19294">MSDRTPVELGRPGQALVLEREADGVGRSLGGGRGVVRAHVGAPGVAGRLRDREGVPLHLEDGDHDVQERDEEQHAAEHELDDRRPPLPPPHPPPGRPAPHLPAPELPALDLPELGLRRPTHAVRDPTTRVPTAQGPFGWTRTAGTHRARDHSARGAAAQERPWRDRALPGPGVGRPVAY</sequence>
<dbReference type="EMBL" id="VIRS01000016">
    <property type="protein sequence ID" value="TQS42877.1"/>
    <property type="molecule type" value="Genomic_DNA"/>
</dbReference>
<dbReference type="Proteomes" id="UP000317982">
    <property type="component" value="Unassembled WGS sequence"/>
</dbReference>
<reference evidence="2 3" key="1">
    <citation type="submission" date="2019-07" db="EMBL/GenBank/DDBJ databases">
        <title>Cryptosporangium phraense sp. nov., isolated from plant litter.</title>
        <authorList>
            <person name="Suriyachadkun C."/>
        </authorList>
    </citation>
    <scope>NUCLEOTIDE SEQUENCE [LARGE SCALE GENOMIC DNA]</scope>
    <source>
        <strain evidence="2 3">A-T 5661</strain>
    </source>
</reference>
<evidence type="ECO:0000313" key="2">
    <source>
        <dbReference type="EMBL" id="TQS42877.1"/>
    </source>
</evidence>
<comment type="caution">
    <text evidence="2">The sequence shown here is derived from an EMBL/GenBank/DDBJ whole genome shotgun (WGS) entry which is preliminary data.</text>
</comment>
<dbReference type="AlphaFoldDB" id="A0A545ANI7"/>
<gene>
    <name evidence="2" type="ORF">FL583_22800</name>
</gene>
<proteinExistence type="predicted"/>
<keyword evidence="3" id="KW-1185">Reference proteome</keyword>
<feature type="compositionally biased region" description="Basic and acidic residues" evidence="1">
    <location>
        <begin position="48"/>
        <end position="85"/>
    </location>
</feature>
<feature type="compositionally biased region" description="Low complexity" evidence="1">
    <location>
        <begin position="35"/>
        <end position="47"/>
    </location>
</feature>
<evidence type="ECO:0000313" key="3">
    <source>
        <dbReference type="Proteomes" id="UP000317982"/>
    </source>
</evidence>
<accession>A0A545ANI7</accession>
<dbReference type="InParanoid" id="A0A545ANI7"/>
<feature type="compositionally biased region" description="Pro residues" evidence="1">
    <location>
        <begin position="86"/>
        <end position="105"/>
    </location>
</feature>